<evidence type="ECO:0000313" key="1">
    <source>
        <dbReference type="EMBL" id="MCZ4282593.1"/>
    </source>
</evidence>
<dbReference type="RefSeq" id="WP_269424740.1">
    <property type="nucleotide sequence ID" value="NZ_JAPWGY010000009.1"/>
</dbReference>
<keyword evidence="2" id="KW-1185">Reference proteome</keyword>
<dbReference type="EMBL" id="JAPWGY010000009">
    <property type="protein sequence ID" value="MCZ4282593.1"/>
    <property type="molecule type" value="Genomic_DNA"/>
</dbReference>
<evidence type="ECO:0000313" key="2">
    <source>
        <dbReference type="Proteomes" id="UP001069802"/>
    </source>
</evidence>
<name>A0ABT4LN84_9PROT</name>
<sequence length="300" mass="33839">MGKQTRLINEFGKVFDDAIVRFHRFGSFSSRYGDEKNALCVEELGWVSAISDQKLMHITLSFDPRFVSDEALSTAGSLLLEAPYIKLGLRYGPDGRFYEEYKEPLLACMRLMSVAALEKGTGRKDRYVAVAKDPFSLSFDASEASARFLPILESWRESSGLFTETATDVMRRQGLLDRAVFIEPDVGYTEPKFTHIGSDIGVYGPDWPHVAVGSRIHQQPDPDYGEWIRKAYEVILHSGLPQYEHVDACMTLDSGSRCRNRYRCLRLPWRTPDGQKLLTGMSIMTPDVEIALSCPEGFSI</sequence>
<organism evidence="1 2">
    <name type="scientific">Kiloniella laminariae</name>
    <dbReference type="NCBI Taxonomy" id="454162"/>
    <lineage>
        <taxon>Bacteria</taxon>
        <taxon>Pseudomonadati</taxon>
        <taxon>Pseudomonadota</taxon>
        <taxon>Alphaproteobacteria</taxon>
        <taxon>Rhodospirillales</taxon>
        <taxon>Kiloniellaceae</taxon>
        <taxon>Kiloniella</taxon>
    </lineage>
</organism>
<proteinExistence type="predicted"/>
<protein>
    <submittedName>
        <fullName evidence="1">Uncharacterized protein</fullName>
    </submittedName>
</protein>
<dbReference type="Proteomes" id="UP001069802">
    <property type="component" value="Unassembled WGS sequence"/>
</dbReference>
<comment type="caution">
    <text evidence="1">The sequence shown here is derived from an EMBL/GenBank/DDBJ whole genome shotgun (WGS) entry which is preliminary data.</text>
</comment>
<gene>
    <name evidence="1" type="ORF">O4H49_17525</name>
</gene>
<reference evidence="1" key="1">
    <citation type="submission" date="2022-12" db="EMBL/GenBank/DDBJ databases">
        <title>Bacterial isolates from different developmental stages of Nematostella vectensis.</title>
        <authorList>
            <person name="Fraune S."/>
        </authorList>
    </citation>
    <scope>NUCLEOTIDE SEQUENCE</scope>
    <source>
        <strain evidence="1">G21630-S1</strain>
    </source>
</reference>
<accession>A0ABT4LN84</accession>